<evidence type="ECO:0000313" key="6">
    <source>
        <dbReference type="Proteomes" id="UP001642360"/>
    </source>
</evidence>
<evidence type="ECO:0000256" key="3">
    <source>
        <dbReference type="SAM" id="MobiDB-lite"/>
    </source>
</evidence>
<comment type="caution">
    <text evidence="5">The sequence shown here is derived from an EMBL/GenBank/DDBJ whole genome shotgun (WGS) entry which is preliminary data.</text>
</comment>
<dbReference type="Proteomes" id="UP001642360">
    <property type="component" value="Unassembled WGS sequence"/>
</dbReference>
<dbReference type="InterPro" id="IPR025064">
    <property type="entry name" value="DUF4005"/>
</dbReference>
<evidence type="ECO:0000313" key="5">
    <source>
        <dbReference type="EMBL" id="CAK9141591.1"/>
    </source>
</evidence>
<gene>
    <name evidence="5" type="ORF">ILEXP_LOCUS9184</name>
</gene>
<dbReference type="GO" id="GO:0005516">
    <property type="term" value="F:calmodulin binding"/>
    <property type="evidence" value="ECO:0007669"/>
    <property type="project" value="UniProtKB-KW"/>
</dbReference>
<evidence type="ECO:0000256" key="2">
    <source>
        <dbReference type="ARBA" id="ARBA00024341"/>
    </source>
</evidence>
<feature type="compositionally biased region" description="Polar residues" evidence="3">
    <location>
        <begin position="298"/>
        <end position="310"/>
    </location>
</feature>
<dbReference type="PANTHER" id="PTHR32295:SF244">
    <property type="entry name" value="PROTEIN IQ-DOMAIN 14-LIKE"/>
    <property type="match status" value="1"/>
</dbReference>
<dbReference type="Pfam" id="PF13178">
    <property type="entry name" value="DUF4005"/>
    <property type="match status" value="1"/>
</dbReference>
<feature type="compositionally biased region" description="Basic and acidic residues" evidence="3">
    <location>
        <begin position="167"/>
        <end position="176"/>
    </location>
</feature>
<keyword evidence="6" id="KW-1185">Reference proteome</keyword>
<dbReference type="PROSITE" id="PS50096">
    <property type="entry name" value="IQ"/>
    <property type="match status" value="1"/>
</dbReference>
<dbReference type="PANTHER" id="PTHR32295">
    <property type="entry name" value="IQ-DOMAIN 5-RELATED"/>
    <property type="match status" value="1"/>
</dbReference>
<comment type="similarity">
    <text evidence="2">Belongs to the IQD family.</text>
</comment>
<evidence type="ECO:0000256" key="1">
    <source>
        <dbReference type="ARBA" id="ARBA00022860"/>
    </source>
</evidence>
<keyword evidence="1" id="KW-0112">Calmodulin-binding</keyword>
<feature type="region of interest" description="Disordered" evidence="3">
    <location>
        <begin position="152"/>
        <end position="176"/>
    </location>
</feature>
<dbReference type="AlphaFoldDB" id="A0ABC8R9B6"/>
<feature type="region of interest" description="Disordered" evidence="3">
    <location>
        <begin position="298"/>
        <end position="328"/>
    </location>
</feature>
<proteinExistence type="inferred from homology"/>
<feature type="region of interest" description="Disordered" evidence="3">
    <location>
        <begin position="239"/>
        <end position="277"/>
    </location>
</feature>
<reference evidence="5 6" key="1">
    <citation type="submission" date="2024-02" db="EMBL/GenBank/DDBJ databases">
        <authorList>
            <person name="Vignale AGUSTIN F."/>
            <person name="Sosa J E."/>
            <person name="Modenutti C."/>
        </authorList>
    </citation>
    <scope>NUCLEOTIDE SEQUENCE [LARGE SCALE GENOMIC DNA]</scope>
</reference>
<feature type="domain" description="DUF4005" evidence="4">
    <location>
        <begin position="253"/>
        <end position="338"/>
    </location>
</feature>
<sequence length="344" mass="39347">MFLPFQRINCAQPEFNWSITVVFQARRALRALKGLVKLQALVRGHIVRKRAKMTLQCMQALVRVQTRVRDQRKRLSYEGSIGSMFSDPSSLWESHLADRKSISREGSSIAYDWDDHQHTLEEIQAMIHKRKEAAQLAHVFSHQMWRSEKNQIPGNQEVDESSSWSDQLERRGRASCDQRETIKTVEIDTAKPNSFSGLNLQRSQNQYLHYQQQKPCSYSVSSPLNRTHQNLSIRSPITPSQSRRKLLPVHSASPRCPREADNYPKAQTPTLRSNSYHRMSVSGNCSSVPMPSYMAATASTNARVRSQSAPRQRPLTPEREKPGSVKKRLSFPVQDSYNDIGIDC</sequence>
<accession>A0ABC8R9B6</accession>
<feature type="compositionally biased region" description="Polar residues" evidence="3">
    <location>
        <begin position="265"/>
        <end position="277"/>
    </location>
</feature>
<organism evidence="5 6">
    <name type="scientific">Ilex paraguariensis</name>
    <name type="common">yerba mate</name>
    <dbReference type="NCBI Taxonomy" id="185542"/>
    <lineage>
        <taxon>Eukaryota</taxon>
        <taxon>Viridiplantae</taxon>
        <taxon>Streptophyta</taxon>
        <taxon>Embryophyta</taxon>
        <taxon>Tracheophyta</taxon>
        <taxon>Spermatophyta</taxon>
        <taxon>Magnoliopsida</taxon>
        <taxon>eudicotyledons</taxon>
        <taxon>Gunneridae</taxon>
        <taxon>Pentapetalae</taxon>
        <taxon>asterids</taxon>
        <taxon>campanulids</taxon>
        <taxon>Aquifoliales</taxon>
        <taxon>Aquifoliaceae</taxon>
        <taxon>Ilex</taxon>
    </lineage>
</organism>
<dbReference type="EMBL" id="CAUOFW020001152">
    <property type="protein sequence ID" value="CAK9141591.1"/>
    <property type="molecule type" value="Genomic_DNA"/>
</dbReference>
<protein>
    <recommendedName>
        <fullName evidence="4">DUF4005 domain-containing protein</fullName>
    </recommendedName>
</protein>
<evidence type="ECO:0000259" key="4">
    <source>
        <dbReference type="Pfam" id="PF13178"/>
    </source>
</evidence>
<name>A0ABC8R9B6_9AQUA</name>